<proteinExistence type="predicted"/>
<dbReference type="Proteomes" id="UP001596297">
    <property type="component" value="Unassembled WGS sequence"/>
</dbReference>
<dbReference type="RefSeq" id="WP_380082478.1">
    <property type="nucleotide sequence ID" value="NZ_JBHSWD010000001.1"/>
</dbReference>
<sequence length="120" mass="13274">MSVGAPPSAFEPGLPLWATEGERFTLTLSLRGRYAGEQHWSITPERSAVVTRVQTDFGGVLPALRVQQTSRLHPQSLAELAYTETEGHRTPLNSRWITALAWSSCGRRASRPRPPGQRLP</sequence>
<organism evidence="1 2">
    <name type="scientific">Deinococcus lacus</name>
    <dbReference type="NCBI Taxonomy" id="392561"/>
    <lineage>
        <taxon>Bacteria</taxon>
        <taxon>Thermotogati</taxon>
        <taxon>Deinococcota</taxon>
        <taxon>Deinococci</taxon>
        <taxon>Deinococcales</taxon>
        <taxon>Deinococcaceae</taxon>
        <taxon>Deinococcus</taxon>
    </lineage>
</organism>
<protein>
    <submittedName>
        <fullName evidence="1">Uncharacterized protein</fullName>
    </submittedName>
</protein>
<evidence type="ECO:0000313" key="2">
    <source>
        <dbReference type="Proteomes" id="UP001596297"/>
    </source>
</evidence>
<keyword evidence="2" id="KW-1185">Reference proteome</keyword>
<evidence type="ECO:0000313" key="1">
    <source>
        <dbReference type="EMBL" id="MFC6591475.1"/>
    </source>
</evidence>
<dbReference type="EMBL" id="JBHSWD010000001">
    <property type="protein sequence ID" value="MFC6591475.1"/>
    <property type="molecule type" value="Genomic_DNA"/>
</dbReference>
<comment type="caution">
    <text evidence="1">The sequence shown here is derived from an EMBL/GenBank/DDBJ whole genome shotgun (WGS) entry which is preliminary data.</text>
</comment>
<name>A0ABW1YD63_9DEIO</name>
<accession>A0ABW1YD63</accession>
<gene>
    <name evidence="1" type="ORF">ACFP81_05250</name>
</gene>
<reference evidence="2" key="1">
    <citation type="journal article" date="2019" name="Int. J. Syst. Evol. Microbiol.">
        <title>The Global Catalogue of Microorganisms (GCM) 10K type strain sequencing project: providing services to taxonomists for standard genome sequencing and annotation.</title>
        <authorList>
            <consortium name="The Broad Institute Genomics Platform"/>
            <consortium name="The Broad Institute Genome Sequencing Center for Infectious Disease"/>
            <person name="Wu L."/>
            <person name="Ma J."/>
        </authorList>
    </citation>
    <scope>NUCLEOTIDE SEQUENCE [LARGE SCALE GENOMIC DNA]</scope>
    <source>
        <strain evidence="2">CGMCC 1.15772</strain>
    </source>
</reference>